<evidence type="ECO:0000313" key="3">
    <source>
        <dbReference type="Proteomes" id="UP000026915"/>
    </source>
</evidence>
<dbReference type="EMBL" id="CM001880">
    <property type="protein sequence ID" value="EOY00780.1"/>
    <property type="molecule type" value="Genomic_DNA"/>
</dbReference>
<dbReference type="Gramene" id="EOY00780">
    <property type="protein sequence ID" value="EOY00780"/>
    <property type="gene ID" value="TCM_010697"/>
</dbReference>
<feature type="domain" description="RRM" evidence="1">
    <location>
        <begin position="2"/>
        <end position="68"/>
    </location>
</feature>
<dbReference type="SUPFAM" id="SSF54928">
    <property type="entry name" value="RNA-binding domain, RBD"/>
    <property type="match status" value="1"/>
</dbReference>
<protein>
    <recommendedName>
        <fullName evidence="1">RRM domain-containing protein</fullName>
    </recommendedName>
</protein>
<name>A0A061E707_THECC</name>
<dbReference type="CDD" id="cd00590">
    <property type="entry name" value="RRM_SF"/>
    <property type="match status" value="1"/>
</dbReference>
<keyword evidence="3" id="KW-1185">Reference proteome</keyword>
<dbReference type="AlphaFoldDB" id="A0A061E707"/>
<dbReference type="InterPro" id="IPR012677">
    <property type="entry name" value="Nucleotide-bd_a/b_plait_sf"/>
</dbReference>
<evidence type="ECO:0000259" key="1">
    <source>
        <dbReference type="Pfam" id="PF00076"/>
    </source>
</evidence>
<accession>A0A061E707</accession>
<organism evidence="2 3">
    <name type="scientific">Theobroma cacao</name>
    <name type="common">Cacao</name>
    <name type="synonym">Cocoa</name>
    <dbReference type="NCBI Taxonomy" id="3641"/>
    <lineage>
        <taxon>Eukaryota</taxon>
        <taxon>Viridiplantae</taxon>
        <taxon>Streptophyta</taxon>
        <taxon>Embryophyta</taxon>
        <taxon>Tracheophyta</taxon>
        <taxon>Spermatophyta</taxon>
        <taxon>Magnoliopsida</taxon>
        <taxon>eudicotyledons</taxon>
        <taxon>Gunneridae</taxon>
        <taxon>Pentapetalae</taxon>
        <taxon>rosids</taxon>
        <taxon>malvids</taxon>
        <taxon>Malvales</taxon>
        <taxon>Malvaceae</taxon>
        <taxon>Byttnerioideae</taxon>
        <taxon>Theobroma</taxon>
    </lineage>
</organism>
<proteinExistence type="predicted"/>
<dbReference type="InterPro" id="IPR035979">
    <property type="entry name" value="RBD_domain_sf"/>
</dbReference>
<dbReference type="Gene3D" id="3.30.70.330">
    <property type="match status" value="1"/>
</dbReference>
<dbReference type="GO" id="GO:0003723">
    <property type="term" value="F:RNA binding"/>
    <property type="evidence" value="ECO:0007669"/>
    <property type="project" value="InterPro"/>
</dbReference>
<dbReference type="InterPro" id="IPR000504">
    <property type="entry name" value="RRM_dom"/>
</dbReference>
<dbReference type="Pfam" id="PF00076">
    <property type="entry name" value="RRM_1"/>
    <property type="match status" value="1"/>
</dbReference>
<gene>
    <name evidence="2" type="ORF">TCM_010697</name>
</gene>
<evidence type="ECO:0000313" key="2">
    <source>
        <dbReference type="EMBL" id="EOY00780.1"/>
    </source>
</evidence>
<dbReference type="InParanoid" id="A0A061E707"/>
<reference evidence="2 3" key="1">
    <citation type="journal article" date="2013" name="Genome Biol.">
        <title>The genome sequence of the most widely cultivated cacao type and its use to identify candidate genes regulating pod color.</title>
        <authorList>
            <person name="Motamayor J.C."/>
            <person name="Mockaitis K."/>
            <person name="Schmutz J."/>
            <person name="Haiminen N."/>
            <person name="Iii D.L."/>
            <person name="Cornejo O."/>
            <person name="Findley S.D."/>
            <person name="Zheng P."/>
            <person name="Utro F."/>
            <person name="Royaert S."/>
            <person name="Saski C."/>
            <person name="Jenkins J."/>
            <person name="Podicheti R."/>
            <person name="Zhao M."/>
            <person name="Scheffler B.E."/>
            <person name="Stack J.C."/>
            <person name="Feltus F.A."/>
            <person name="Mustiga G.M."/>
            <person name="Amores F."/>
            <person name="Phillips W."/>
            <person name="Marelli J.P."/>
            <person name="May G.D."/>
            <person name="Shapiro H."/>
            <person name="Ma J."/>
            <person name="Bustamante C.D."/>
            <person name="Schnell R.J."/>
            <person name="Main D."/>
            <person name="Gilbert D."/>
            <person name="Parida L."/>
            <person name="Kuhn D.N."/>
        </authorList>
    </citation>
    <scope>NUCLEOTIDE SEQUENCE [LARGE SCALE GENOMIC DNA]</scope>
    <source>
        <strain evidence="3">cv. Matina 1-6</strain>
    </source>
</reference>
<sequence>MFVENLAKEVKWRQLKNLFDEFGVGGCRCIHPKDKSQLRIEICFVRYRDVREMSRTIFLGHRKEVEGRWIRVLEAEKPRDDGNGGEKMASLDTIRCEPTFRVDDIGEEIEEKGLEDLRFGKLVLEKVRAKFVAWKAKLLSFDGKSEERTRKNSVKVFGGVTDLKRKIHYLKWNKVCNYRKYGDIGVIDLKIQNYALLNKWMWWYGKEKGNL</sequence>
<dbReference type="Proteomes" id="UP000026915">
    <property type="component" value="Chromosome 2"/>
</dbReference>
<dbReference type="HOGENOM" id="CLU_1306758_0_0_1"/>